<keyword evidence="3" id="KW-1185">Reference proteome</keyword>
<evidence type="ECO:0000259" key="1">
    <source>
        <dbReference type="PROSITE" id="PS51186"/>
    </source>
</evidence>
<dbReference type="Proteomes" id="UP000198367">
    <property type="component" value="Chromosome"/>
</dbReference>
<keyword evidence="2" id="KW-0808">Transferase</keyword>
<dbReference type="Gene3D" id="3.40.630.30">
    <property type="match status" value="1"/>
</dbReference>
<reference evidence="2 3" key="1">
    <citation type="submission" date="2017-07" db="EMBL/GenBank/DDBJ databases">
        <title>Phenotypical and genomic characterization of a clinical isolate of Shewanella bicestrii sp. nov. producing an extended-spectrum beta-lactamase and a new oxacillinase variant.</title>
        <authorList>
            <person name="Jousset A.B."/>
            <person name="Bonnin R.A."/>
            <person name="Girlich D."/>
            <person name="Dabos L."/>
            <person name="Potron A."/>
            <person name="Dortet L."/>
            <person name="Glaser P."/>
            <person name="Naas T."/>
        </authorList>
    </citation>
    <scope>NUCLEOTIDE SEQUENCE [LARGE SCALE GENOMIC DNA]</scope>
    <source>
        <strain evidence="2 3">JAB-1</strain>
    </source>
</reference>
<dbReference type="KEGG" id="sbj:CF168_20575"/>
<organism evidence="2 3">
    <name type="scientific">Shewanella bicestrii</name>
    <dbReference type="NCBI Taxonomy" id="2018305"/>
    <lineage>
        <taxon>Bacteria</taxon>
        <taxon>Pseudomonadati</taxon>
        <taxon>Pseudomonadota</taxon>
        <taxon>Gammaproteobacteria</taxon>
        <taxon>Alteromonadales</taxon>
        <taxon>Shewanellaceae</taxon>
        <taxon>Shewanella</taxon>
    </lineage>
</organism>
<gene>
    <name evidence="2" type="ORF">CF168_20575</name>
</gene>
<accession>A0A220UT70</accession>
<dbReference type="AlphaFoldDB" id="A0A220UT70"/>
<dbReference type="InterPro" id="IPR016181">
    <property type="entry name" value="Acyl_CoA_acyltransferase"/>
</dbReference>
<dbReference type="CDD" id="cd04301">
    <property type="entry name" value="NAT_SF"/>
    <property type="match status" value="1"/>
</dbReference>
<sequence>MYSIEIKALTALTPELTTQLIELSKQIPELDRPLTSETLAERLSDKTCLILLAYVEGELAGFKLGYEQADAVFYSWLGGVVTDFRRLGLAQSLLEYQETWASRQGYKLIQVKTMNRFPAMLNLLIRNQYLITELKADPQSLIDHKLHLSKSIATA</sequence>
<dbReference type="EMBL" id="CP022358">
    <property type="protein sequence ID" value="ASK71082.1"/>
    <property type="molecule type" value="Genomic_DNA"/>
</dbReference>
<dbReference type="Pfam" id="PF00583">
    <property type="entry name" value="Acetyltransf_1"/>
    <property type="match status" value="1"/>
</dbReference>
<dbReference type="InterPro" id="IPR000182">
    <property type="entry name" value="GNAT_dom"/>
</dbReference>
<dbReference type="RefSeq" id="WP_089068843.1">
    <property type="nucleotide sequence ID" value="NZ_CP022358.1"/>
</dbReference>
<proteinExistence type="predicted"/>
<name>A0A220UT70_9GAMM</name>
<evidence type="ECO:0000313" key="2">
    <source>
        <dbReference type="EMBL" id="ASK71082.1"/>
    </source>
</evidence>
<dbReference type="PROSITE" id="PS51186">
    <property type="entry name" value="GNAT"/>
    <property type="match status" value="1"/>
</dbReference>
<protein>
    <submittedName>
        <fullName evidence="2">GNAT family N-acetyltransferase</fullName>
    </submittedName>
</protein>
<evidence type="ECO:0000313" key="3">
    <source>
        <dbReference type="Proteomes" id="UP000198367"/>
    </source>
</evidence>
<dbReference type="SUPFAM" id="SSF55729">
    <property type="entry name" value="Acyl-CoA N-acyltransferases (Nat)"/>
    <property type="match status" value="1"/>
</dbReference>
<dbReference type="GO" id="GO:0016747">
    <property type="term" value="F:acyltransferase activity, transferring groups other than amino-acyl groups"/>
    <property type="evidence" value="ECO:0007669"/>
    <property type="project" value="InterPro"/>
</dbReference>
<feature type="domain" description="N-acetyltransferase" evidence="1">
    <location>
        <begin position="4"/>
        <end position="153"/>
    </location>
</feature>